<evidence type="ECO:0000313" key="1">
    <source>
        <dbReference type="EMBL" id="GBL94786.1"/>
    </source>
</evidence>
<dbReference type="EMBL" id="BGPR01000105">
    <property type="protein sequence ID" value="GBL94786.1"/>
    <property type="molecule type" value="Genomic_DNA"/>
</dbReference>
<sequence length="154" mass="17448">MVTGARPVSTKDRRVWRLLDAKSYVVAKRPPVGVVRKFAERVPAQVSSSSSDRSSKLRGADYSSKDKRFCEIRHAFLEKLVRCTTRQNKGMKLMKLYPTPGRVAQGVKVTSLFPANTNRHGAKTVFYHMVLRSSYYRGCTFPLMNQLTNDFDAA</sequence>
<dbReference type="Proteomes" id="UP000499080">
    <property type="component" value="Unassembled WGS sequence"/>
</dbReference>
<name>A0A4Y2BU03_ARAVE</name>
<evidence type="ECO:0000313" key="2">
    <source>
        <dbReference type="Proteomes" id="UP000499080"/>
    </source>
</evidence>
<keyword evidence="2" id="KW-1185">Reference proteome</keyword>
<reference evidence="1 2" key="1">
    <citation type="journal article" date="2019" name="Sci. Rep.">
        <title>Orb-weaving spider Araneus ventricosus genome elucidates the spidroin gene catalogue.</title>
        <authorList>
            <person name="Kono N."/>
            <person name="Nakamura H."/>
            <person name="Ohtoshi R."/>
            <person name="Moran D.A.P."/>
            <person name="Shinohara A."/>
            <person name="Yoshida Y."/>
            <person name="Fujiwara M."/>
            <person name="Mori M."/>
            <person name="Tomita M."/>
            <person name="Arakawa K."/>
        </authorList>
    </citation>
    <scope>NUCLEOTIDE SEQUENCE [LARGE SCALE GENOMIC DNA]</scope>
</reference>
<gene>
    <name evidence="1" type="ORF">AVEN_244765_1</name>
</gene>
<proteinExistence type="predicted"/>
<comment type="caution">
    <text evidence="1">The sequence shown here is derived from an EMBL/GenBank/DDBJ whole genome shotgun (WGS) entry which is preliminary data.</text>
</comment>
<accession>A0A4Y2BU03</accession>
<organism evidence="1 2">
    <name type="scientific">Araneus ventricosus</name>
    <name type="common">Orbweaver spider</name>
    <name type="synonym">Epeira ventricosa</name>
    <dbReference type="NCBI Taxonomy" id="182803"/>
    <lineage>
        <taxon>Eukaryota</taxon>
        <taxon>Metazoa</taxon>
        <taxon>Ecdysozoa</taxon>
        <taxon>Arthropoda</taxon>
        <taxon>Chelicerata</taxon>
        <taxon>Arachnida</taxon>
        <taxon>Araneae</taxon>
        <taxon>Araneomorphae</taxon>
        <taxon>Entelegynae</taxon>
        <taxon>Araneoidea</taxon>
        <taxon>Araneidae</taxon>
        <taxon>Araneus</taxon>
    </lineage>
</organism>
<protein>
    <submittedName>
        <fullName evidence="1">Uncharacterized protein</fullName>
    </submittedName>
</protein>
<dbReference type="AlphaFoldDB" id="A0A4Y2BU03"/>